<dbReference type="AlphaFoldDB" id="A0A0S6VPD9"/>
<dbReference type="EMBL" id="DF820455">
    <property type="protein sequence ID" value="GAK48885.1"/>
    <property type="molecule type" value="Genomic_DNA"/>
</dbReference>
<dbReference type="CDD" id="cd20739">
    <property type="entry name" value="PoNe_DUF637"/>
    <property type="match status" value="1"/>
</dbReference>
<evidence type="ECO:0000256" key="2">
    <source>
        <dbReference type="SAM" id="SignalP"/>
    </source>
</evidence>
<dbReference type="InterPro" id="IPR049762">
    <property type="entry name" value="PoNe_dom"/>
</dbReference>
<dbReference type="STRING" id="1499966.U14_00096"/>
<dbReference type="Proteomes" id="UP000030700">
    <property type="component" value="Unassembled WGS sequence"/>
</dbReference>
<name>A0A0S6VPD9_9BACT</name>
<gene>
    <name evidence="3" type="ORF">U14_00096</name>
</gene>
<feature type="transmembrane region" description="Helical" evidence="1">
    <location>
        <begin position="306"/>
        <end position="331"/>
    </location>
</feature>
<evidence type="ECO:0000313" key="3">
    <source>
        <dbReference type="EMBL" id="GAK48885.1"/>
    </source>
</evidence>
<keyword evidence="1" id="KW-0812">Transmembrane</keyword>
<feature type="transmembrane region" description="Helical" evidence="1">
    <location>
        <begin position="352"/>
        <end position="381"/>
    </location>
</feature>
<reference evidence="3" key="1">
    <citation type="journal article" date="2015" name="PeerJ">
        <title>First genomic representation of candidate bacterial phylum KSB3 points to enhanced environmental sensing as a trigger of wastewater bulking.</title>
        <authorList>
            <person name="Sekiguchi Y."/>
            <person name="Ohashi A."/>
            <person name="Parks D.H."/>
            <person name="Yamauchi T."/>
            <person name="Tyson G.W."/>
            <person name="Hugenholtz P."/>
        </authorList>
    </citation>
    <scope>NUCLEOTIDE SEQUENCE [LARGE SCALE GENOMIC DNA]</scope>
</reference>
<proteinExistence type="predicted"/>
<evidence type="ECO:0000256" key="1">
    <source>
        <dbReference type="SAM" id="Phobius"/>
    </source>
</evidence>
<keyword evidence="4" id="KW-1185">Reference proteome</keyword>
<dbReference type="HOGENOM" id="CLU_670245_0_0_0"/>
<organism evidence="3">
    <name type="scientific">Candidatus Moduliflexus flocculans</name>
    <dbReference type="NCBI Taxonomy" id="1499966"/>
    <lineage>
        <taxon>Bacteria</taxon>
        <taxon>Candidatus Moduliflexota</taxon>
        <taxon>Candidatus Moduliflexia</taxon>
        <taxon>Candidatus Moduliflexales</taxon>
        <taxon>Candidatus Moduliflexaceae</taxon>
    </lineage>
</organism>
<keyword evidence="2" id="KW-0732">Signal</keyword>
<feature type="chain" id="PRO_5006631387" evidence="2">
    <location>
        <begin position="21"/>
        <end position="410"/>
    </location>
</feature>
<sequence length="410" mass="43657">MKASILILMLMFSVNSVAIAERDSISDSNRQRPMLISVLPSLAIPNAARQMLIADRVNAMHVNIRNEGVRFPLHNYRNEYIKAGVYGMNGRQRIAEAIGNSGARHYAKRAGYQPLYQGKVGQGQGFDFVYRAGRRIVVIEAKGGSSIPKVYRGALQGTPEYALSVARATLRSNTADFTARQAAKAVIRAYNAGQLDIEVVKTGHVYRKSTVTKVKTTYGKMPNSSNISTLHKISLRTGGIAALIGGGFDLLAQTRSGEGIHWKRTGSIAILSGVSGYSGTMAGTAIQRALLKNSGQLTSKLAVSRLGGLAIGNLSGGVITGAIFSYGAYFLGYSDIKTANRNMGATAGSSAIGALAWFIGAGSGGTAVVVMAAGAGIMYLFHLDDENTERERVAYLIQSIQKNLNQKSTP</sequence>
<evidence type="ECO:0000313" key="4">
    <source>
        <dbReference type="Proteomes" id="UP000030700"/>
    </source>
</evidence>
<feature type="signal peptide" evidence="2">
    <location>
        <begin position="1"/>
        <end position="20"/>
    </location>
</feature>
<keyword evidence="1" id="KW-0472">Membrane</keyword>
<keyword evidence="1" id="KW-1133">Transmembrane helix</keyword>
<protein>
    <submittedName>
        <fullName evidence="3">Membrane protein</fullName>
    </submittedName>
</protein>
<accession>A0A0S6VPD9</accession>